<evidence type="ECO:0000313" key="3">
    <source>
        <dbReference type="Proteomes" id="UP000316958"/>
    </source>
</evidence>
<dbReference type="AlphaFoldDB" id="A0A552G686"/>
<evidence type="ECO:0000313" key="2">
    <source>
        <dbReference type="EMBL" id="TRU54480.1"/>
    </source>
</evidence>
<dbReference type="SUPFAM" id="SSF55166">
    <property type="entry name" value="Hedgehog/DD-peptidase"/>
    <property type="match status" value="1"/>
</dbReference>
<keyword evidence="2" id="KW-0378">Hydrolase</keyword>
<dbReference type="InterPro" id="IPR009045">
    <property type="entry name" value="Zn_M74/Hedgehog-like"/>
</dbReference>
<accession>A0A552G686</accession>
<dbReference type="Gene3D" id="3.30.1380.10">
    <property type="match status" value="1"/>
</dbReference>
<keyword evidence="2" id="KW-0121">Carboxypeptidase</keyword>
<protein>
    <submittedName>
        <fullName evidence="2">D-alanyl-D-alanine carboxypeptidase family protein</fullName>
    </submittedName>
</protein>
<dbReference type="InterPro" id="IPR058193">
    <property type="entry name" value="VanY/YodJ_core_dom"/>
</dbReference>
<organism evidence="2 3">
    <name type="scientific">Microcystis aeruginosa Ma_QC_Ch_20071001_S25D</name>
    <dbReference type="NCBI Taxonomy" id="2486250"/>
    <lineage>
        <taxon>Bacteria</taxon>
        <taxon>Bacillati</taxon>
        <taxon>Cyanobacteriota</taxon>
        <taxon>Cyanophyceae</taxon>
        <taxon>Oscillatoriophycideae</taxon>
        <taxon>Chroococcales</taxon>
        <taxon>Microcystaceae</taxon>
        <taxon>Microcystis</taxon>
    </lineage>
</organism>
<dbReference type="EMBL" id="SFBE01000029">
    <property type="protein sequence ID" value="TRU54480.1"/>
    <property type="molecule type" value="Genomic_DNA"/>
</dbReference>
<dbReference type="InterPro" id="IPR003709">
    <property type="entry name" value="VanY-like_core_dom"/>
</dbReference>
<keyword evidence="2" id="KW-0645">Protease</keyword>
<dbReference type="Pfam" id="PF02557">
    <property type="entry name" value="VanY"/>
    <property type="match status" value="1"/>
</dbReference>
<name>A0A552G686_MICAE</name>
<dbReference type="GO" id="GO:0006508">
    <property type="term" value="P:proteolysis"/>
    <property type="evidence" value="ECO:0007669"/>
    <property type="project" value="InterPro"/>
</dbReference>
<dbReference type="PANTHER" id="PTHR34385">
    <property type="entry name" value="D-ALANYL-D-ALANINE CARBOXYPEPTIDASE"/>
    <property type="match status" value="1"/>
</dbReference>
<evidence type="ECO:0000259" key="1">
    <source>
        <dbReference type="Pfam" id="PF02557"/>
    </source>
</evidence>
<feature type="domain" description="D-alanyl-D-alanine carboxypeptidase-like core" evidence="1">
    <location>
        <begin position="115"/>
        <end position="242"/>
    </location>
</feature>
<dbReference type="GO" id="GO:0004180">
    <property type="term" value="F:carboxypeptidase activity"/>
    <property type="evidence" value="ECO:0007669"/>
    <property type="project" value="UniProtKB-KW"/>
</dbReference>
<dbReference type="CDD" id="cd14852">
    <property type="entry name" value="LD-carboxypeptidase"/>
    <property type="match status" value="1"/>
</dbReference>
<dbReference type="Proteomes" id="UP000316958">
    <property type="component" value="Unassembled WGS sequence"/>
</dbReference>
<comment type="caution">
    <text evidence="2">The sequence shown here is derived from an EMBL/GenBank/DDBJ whole genome shotgun (WGS) entry which is preliminary data.</text>
</comment>
<dbReference type="InterPro" id="IPR052179">
    <property type="entry name" value="DD-CPase-like"/>
</dbReference>
<dbReference type="PANTHER" id="PTHR34385:SF1">
    <property type="entry name" value="PEPTIDOGLYCAN L-ALANYL-D-GLUTAMATE ENDOPEPTIDASE CWLK"/>
    <property type="match status" value="1"/>
</dbReference>
<proteinExistence type="predicted"/>
<sequence length="258" mass="29038">MKKLIVALPIILIVIGIALNSYAVLHFFSQKTPQLISTHQTRPITSSQSPTLILPSPPTTINSPTSLVNPSPKIPIQIAVNQTKLGHLPYQEGDSQQMMIIASYAQDEYQRFERIAPETALALMKLIYAAREDRVWIIPVSGFRTIAHQDQLWQSQIQRQGSPEAAAKISAPPGYSEHHTGYALDLTDGNLKARDDITYKFAETDAFKWLTLHAKEFGFELSFPKNNPQGVSYEPWHWRFVGSATAQEIFRVAKTQRQ</sequence>
<gene>
    <name evidence="2" type="ORF">EWV57_01615</name>
</gene>
<reference evidence="2 3" key="1">
    <citation type="submission" date="2019-01" db="EMBL/GenBank/DDBJ databases">
        <title>Coherence of Microcystis species and biogeography revealed through population genomics.</title>
        <authorList>
            <person name="Perez-Carrascal O.M."/>
            <person name="Terrat Y."/>
            <person name="Giani A."/>
            <person name="Fortin N."/>
            <person name="Tromas N."/>
            <person name="Shapiro B.J."/>
        </authorList>
    </citation>
    <scope>NUCLEOTIDE SEQUENCE [LARGE SCALE GENOMIC DNA]</scope>
    <source>
        <strain evidence="2">Ma_QC_Ch_20071001_S25D</strain>
    </source>
</reference>